<dbReference type="EMBL" id="JAHDVG010000488">
    <property type="protein sequence ID" value="KAH1165026.1"/>
    <property type="molecule type" value="Genomic_DNA"/>
</dbReference>
<evidence type="ECO:0000313" key="1">
    <source>
        <dbReference type="EMBL" id="KAH1165026.1"/>
    </source>
</evidence>
<keyword evidence="2" id="KW-1185">Reference proteome</keyword>
<accession>A0A9D3WQE0</accession>
<dbReference type="AlphaFoldDB" id="A0A9D3WQE0"/>
<sequence>MDPKNAKHRMKLPFTPSQNDKVPSFDPVVRDEEGLYGIFCTRCNASNPEVELDYALIADECSPASEELFPERTIKIKPIRVLKHRPSAIIFTEDCVWCRGSIVIGNGLPSNANIFIFNGPAQLKCRPGGEWERRDDPSWQVEHHRLELKRDQCILPCESNGAGKCICSHNHPDPDEVETGPCCVVSSS</sequence>
<protein>
    <submittedName>
        <fullName evidence="1">Uncharacterized protein</fullName>
    </submittedName>
</protein>
<organism evidence="1 2">
    <name type="scientific">Mauremys mutica</name>
    <name type="common">yellowpond turtle</name>
    <dbReference type="NCBI Taxonomy" id="74926"/>
    <lineage>
        <taxon>Eukaryota</taxon>
        <taxon>Metazoa</taxon>
        <taxon>Chordata</taxon>
        <taxon>Craniata</taxon>
        <taxon>Vertebrata</taxon>
        <taxon>Euteleostomi</taxon>
        <taxon>Archelosauria</taxon>
        <taxon>Testudinata</taxon>
        <taxon>Testudines</taxon>
        <taxon>Cryptodira</taxon>
        <taxon>Durocryptodira</taxon>
        <taxon>Testudinoidea</taxon>
        <taxon>Geoemydidae</taxon>
        <taxon>Geoemydinae</taxon>
        <taxon>Mauremys</taxon>
    </lineage>
</organism>
<gene>
    <name evidence="1" type="ORF">KIL84_022585</name>
</gene>
<evidence type="ECO:0000313" key="2">
    <source>
        <dbReference type="Proteomes" id="UP000827986"/>
    </source>
</evidence>
<reference evidence="1" key="1">
    <citation type="submission" date="2021-09" db="EMBL/GenBank/DDBJ databases">
        <title>The genome of Mauremys mutica provides insights into the evolution of semi-aquatic lifestyle.</title>
        <authorList>
            <person name="Gong S."/>
            <person name="Gao Y."/>
        </authorList>
    </citation>
    <scope>NUCLEOTIDE SEQUENCE</scope>
    <source>
        <strain evidence="1">MM-2020</strain>
        <tissue evidence="1">Muscle</tissue>
    </source>
</reference>
<proteinExistence type="predicted"/>
<comment type="caution">
    <text evidence="1">The sequence shown here is derived from an EMBL/GenBank/DDBJ whole genome shotgun (WGS) entry which is preliminary data.</text>
</comment>
<dbReference type="Proteomes" id="UP000827986">
    <property type="component" value="Unassembled WGS sequence"/>
</dbReference>
<name>A0A9D3WQE0_9SAUR</name>